<organism evidence="1 2">
    <name type="scientific">Caldibacillus thermoamylovorans</name>
    <dbReference type="NCBI Taxonomy" id="35841"/>
    <lineage>
        <taxon>Bacteria</taxon>
        <taxon>Bacillati</taxon>
        <taxon>Bacillota</taxon>
        <taxon>Bacilli</taxon>
        <taxon>Bacillales</taxon>
        <taxon>Bacillaceae</taxon>
        <taxon>Caldibacillus</taxon>
    </lineage>
</organism>
<proteinExistence type="predicted"/>
<dbReference type="Proteomes" id="UP000040576">
    <property type="component" value="Unassembled WGS sequence"/>
</dbReference>
<evidence type="ECO:0000313" key="2">
    <source>
        <dbReference type="Proteomes" id="UP000040576"/>
    </source>
</evidence>
<dbReference type="RefSeq" id="WP_034772208.1">
    <property type="nucleotide sequence ID" value="NZ_CCRF01000079.1"/>
</dbReference>
<dbReference type="EMBL" id="CCRF01000079">
    <property type="protein sequence ID" value="CEE02582.1"/>
    <property type="molecule type" value="Genomic_DNA"/>
</dbReference>
<protein>
    <recommendedName>
        <fullName evidence="3">ATP-binding protein</fullName>
    </recommendedName>
</protein>
<gene>
    <name evidence="1" type="ORF">BT1A1_2789</name>
</gene>
<evidence type="ECO:0008006" key="3">
    <source>
        <dbReference type="Google" id="ProtNLM"/>
    </source>
</evidence>
<dbReference type="AlphaFoldDB" id="A0A090IXX4"/>
<reference evidence="1 2" key="1">
    <citation type="submission" date="2014-07" db="EMBL/GenBank/DDBJ databases">
        <authorList>
            <person name="Wibberg Daniel"/>
        </authorList>
    </citation>
    <scope>NUCLEOTIDE SEQUENCE [LARGE SCALE GENOMIC DNA]</scope>
</reference>
<keyword evidence="2" id="KW-1185">Reference proteome</keyword>
<accession>A0A090IXX4</accession>
<evidence type="ECO:0000313" key="1">
    <source>
        <dbReference type="EMBL" id="CEE02582.1"/>
    </source>
</evidence>
<sequence>MKRDITEIPLNDKKSLVIAADNSGGIGLKAHDIVQTPYEVVSYYGFRVAVMECMAAGGTPLAVVLHNFSGDDVWPSLMKGIERGLEELGLADIPITGSTESNFSLVQSAIGIIVMGKKDRLAHDTILSVDNMKLAVIGSPLVGNEVLEREHEVLSLSLFQELCQLQDVVLLPVGSKGILHELRVLLNYEFPNHQINCDVDLDKSSGPATCCLVAYDSSLEQIFQDKCGHLFHQILVK</sequence>
<name>A0A090IXX4_9BACI</name>